<dbReference type="SUPFAM" id="SSF53686">
    <property type="entry name" value="Tryptophan synthase beta subunit-like PLP-dependent enzymes"/>
    <property type="match status" value="1"/>
</dbReference>
<accession>A0ABV6W5X8</accession>
<dbReference type="InterPro" id="IPR050147">
    <property type="entry name" value="Ser/Thr_Dehydratase"/>
</dbReference>
<feature type="domain" description="Tryptophan synthase beta chain-like PALP" evidence="5">
    <location>
        <begin position="102"/>
        <end position="299"/>
    </location>
</feature>
<dbReference type="RefSeq" id="WP_380544568.1">
    <property type="nucleotide sequence ID" value="NZ_JBHFAB010000040.1"/>
</dbReference>
<evidence type="ECO:0000256" key="4">
    <source>
        <dbReference type="SAM" id="MobiDB-lite"/>
    </source>
</evidence>
<reference evidence="6 7" key="1">
    <citation type="submission" date="2024-09" db="EMBL/GenBank/DDBJ databases">
        <authorList>
            <person name="Lee S.D."/>
        </authorList>
    </citation>
    <scope>NUCLEOTIDE SEQUENCE [LARGE SCALE GENOMIC DNA]</scope>
    <source>
        <strain evidence="6 7">N8-3</strain>
    </source>
</reference>
<evidence type="ECO:0000313" key="6">
    <source>
        <dbReference type="EMBL" id="MFC1421405.1"/>
    </source>
</evidence>
<organism evidence="6 7">
    <name type="scientific">Streptacidiphilus cavernicola</name>
    <dbReference type="NCBI Taxonomy" id="3342716"/>
    <lineage>
        <taxon>Bacteria</taxon>
        <taxon>Bacillati</taxon>
        <taxon>Actinomycetota</taxon>
        <taxon>Actinomycetes</taxon>
        <taxon>Kitasatosporales</taxon>
        <taxon>Streptomycetaceae</taxon>
        <taxon>Streptacidiphilus</taxon>
    </lineage>
</organism>
<evidence type="ECO:0000256" key="1">
    <source>
        <dbReference type="ARBA" id="ARBA00001933"/>
    </source>
</evidence>
<feature type="compositionally biased region" description="Pro residues" evidence="4">
    <location>
        <begin position="7"/>
        <end position="39"/>
    </location>
</feature>
<comment type="cofactor">
    <cofactor evidence="1">
        <name>pyridoxal 5'-phosphate</name>
        <dbReference type="ChEBI" id="CHEBI:597326"/>
    </cofactor>
</comment>
<feature type="region of interest" description="Disordered" evidence="4">
    <location>
        <begin position="338"/>
        <end position="360"/>
    </location>
</feature>
<keyword evidence="2" id="KW-0663">Pyridoxal phosphate</keyword>
<dbReference type="PANTHER" id="PTHR48078:SF6">
    <property type="entry name" value="L-THREONINE DEHYDRATASE CATABOLIC TDCB"/>
    <property type="match status" value="1"/>
</dbReference>
<evidence type="ECO:0000256" key="2">
    <source>
        <dbReference type="ARBA" id="ARBA00022898"/>
    </source>
</evidence>
<evidence type="ECO:0000256" key="3">
    <source>
        <dbReference type="ARBA" id="ARBA00023239"/>
    </source>
</evidence>
<dbReference type="InterPro" id="IPR036052">
    <property type="entry name" value="TrpB-like_PALP_sf"/>
</dbReference>
<gene>
    <name evidence="6" type="ORF">ACEZDE_32900</name>
</gene>
<dbReference type="PANTHER" id="PTHR48078">
    <property type="entry name" value="THREONINE DEHYDRATASE, MITOCHONDRIAL-RELATED"/>
    <property type="match status" value="1"/>
</dbReference>
<feature type="region of interest" description="Disordered" evidence="4">
    <location>
        <begin position="1"/>
        <end position="61"/>
    </location>
</feature>
<dbReference type="EMBL" id="JBHFAB010000040">
    <property type="protein sequence ID" value="MFC1421405.1"/>
    <property type="molecule type" value="Genomic_DNA"/>
</dbReference>
<proteinExistence type="predicted"/>
<dbReference type="Pfam" id="PF00291">
    <property type="entry name" value="PALP"/>
    <property type="match status" value="1"/>
</dbReference>
<comment type="caution">
    <text evidence="6">The sequence shown here is derived from an EMBL/GenBank/DDBJ whole genome shotgun (WGS) entry which is preliminary data.</text>
</comment>
<feature type="compositionally biased region" description="Pro residues" evidence="4">
    <location>
        <begin position="47"/>
        <end position="57"/>
    </location>
</feature>
<sequence>MTTTLAPPHPNPGSSPNPNPGSSPNPNPSSSPNPNPNPNPGSGLNPRPNPGLGPNPRPRPRLDVLSAAEVDAAAGRITGLVRPVSLAALAPGLVPTAPPDPLDDGPGGPCEVWLALELLQHTGSFQVRGALNFLRAHRTLPGAGVTATGDSATTAALAWAAHREGVPLTLFLPATAPTARPARLRGLRGLGARVHVGGSTEAEARSACARFAAATGALAYRPDHPLAAAGAGTLVGELRRQVPGLDTIVLAEGAEGLSTGIRAAARPHNIRTVTVALTPPDHLTPPDRSTAAGRPACVPASTVLVPEDRAARACRALWADQCVAVAPATAAALAALLHSDPPSRPEHRRPAARPTAGSYRPAAAEKVVVLLDRATARD</sequence>
<evidence type="ECO:0000259" key="5">
    <source>
        <dbReference type="Pfam" id="PF00291"/>
    </source>
</evidence>
<keyword evidence="7" id="KW-1185">Reference proteome</keyword>
<keyword evidence="3" id="KW-0456">Lyase</keyword>
<dbReference type="Proteomes" id="UP001592531">
    <property type="component" value="Unassembled WGS sequence"/>
</dbReference>
<dbReference type="InterPro" id="IPR001926">
    <property type="entry name" value="TrpB-like_PALP"/>
</dbReference>
<dbReference type="Gene3D" id="3.40.50.1100">
    <property type="match status" value="2"/>
</dbReference>
<name>A0ABV6W5X8_9ACTN</name>
<protein>
    <submittedName>
        <fullName evidence="6">Pyridoxal-phosphate dependent enzyme</fullName>
    </submittedName>
</protein>
<evidence type="ECO:0000313" key="7">
    <source>
        <dbReference type="Proteomes" id="UP001592531"/>
    </source>
</evidence>